<proteinExistence type="predicted"/>
<organism evidence="2 3">
    <name type="scientific">Pedobacter heparinus (strain ATCC 13125 / DSM 2366 / CIP 104194 / JCM 7457 / NBRC 12017 / NCIMB 9290 / NRRL B-14731 / HIM 762-3)</name>
    <dbReference type="NCBI Taxonomy" id="485917"/>
    <lineage>
        <taxon>Bacteria</taxon>
        <taxon>Pseudomonadati</taxon>
        <taxon>Bacteroidota</taxon>
        <taxon>Sphingobacteriia</taxon>
        <taxon>Sphingobacteriales</taxon>
        <taxon>Sphingobacteriaceae</taxon>
        <taxon>Pedobacter</taxon>
    </lineage>
</organism>
<keyword evidence="2" id="KW-0378">Hydrolase</keyword>
<dbReference type="InterPro" id="IPR036691">
    <property type="entry name" value="Endo/exonu/phosph_ase_sf"/>
</dbReference>
<gene>
    <name evidence="2" type="ordered locus">Phep_0458</name>
</gene>
<dbReference type="STRING" id="485917.Phep_0458"/>
<keyword evidence="2" id="KW-0255">Endonuclease</keyword>
<dbReference type="SUPFAM" id="SSF56219">
    <property type="entry name" value="DNase I-like"/>
    <property type="match status" value="1"/>
</dbReference>
<dbReference type="Pfam" id="PF03372">
    <property type="entry name" value="Exo_endo_phos"/>
    <property type="match status" value="1"/>
</dbReference>
<name>C6XZY7_PEDHD</name>
<dbReference type="GO" id="GO:0000175">
    <property type="term" value="F:3'-5'-RNA exonuclease activity"/>
    <property type="evidence" value="ECO:0007669"/>
    <property type="project" value="TreeGrafter"/>
</dbReference>
<evidence type="ECO:0000259" key="1">
    <source>
        <dbReference type="Pfam" id="PF03372"/>
    </source>
</evidence>
<dbReference type="eggNOG" id="COG3568">
    <property type="taxonomic scope" value="Bacteria"/>
</dbReference>
<dbReference type="RefSeq" id="WP_012780635.1">
    <property type="nucleotide sequence ID" value="NC_013061.1"/>
</dbReference>
<keyword evidence="2" id="KW-0540">Nuclease</keyword>
<feature type="domain" description="Endonuclease/exonuclease/phosphatase" evidence="1">
    <location>
        <begin position="59"/>
        <end position="294"/>
    </location>
</feature>
<dbReference type="EMBL" id="CP001681">
    <property type="protein sequence ID" value="ACU02682.1"/>
    <property type="molecule type" value="Genomic_DNA"/>
</dbReference>
<dbReference type="Proteomes" id="UP000000852">
    <property type="component" value="Chromosome"/>
</dbReference>
<dbReference type="AlphaFoldDB" id="C6XZY7"/>
<dbReference type="PANTHER" id="PTHR12121">
    <property type="entry name" value="CARBON CATABOLITE REPRESSOR PROTEIN 4"/>
    <property type="match status" value="1"/>
</dbReference>
<dbReference type="HOGENOM" id="CLU_030508_1_0_10"/>
<keyword evidence="2" id="KW-0269">Exonuclease</keyword>
<dbReference type="Gene3D" id="3.60.10.10">
    <property type="entry name" value="Endonuclease/exonuclease/phosphatase"/>
    <property type="match status" value="1"/>
</dbReference>
<keyword evidence="3" id="KW-1185">Reference proteome</keyword>
<dbReference type="InterPro" id="IPR050410">
    <property type="entry name" value="CCR4/nocturin_mRNA_transcr"/>
</dbReference>
<evidence type="ECO:0000313" key="3">
    <source>
        <dbReference type="Proteomes" id="UP000000852"/>
    </source>
</evidence>
<evidence type="ECO:0000313" key="2">
    <source>
        <dbReference type="EMBL" id="ACU02682.1"/>
    </source>
</evidence>
<sequence length="303" mass="33999">MVSRRNFIRAAGLLAASPAISRLGYAAKPLLPAIAAGKHKMLTCNIRVDLPEDEQAGFGWNGRKEICAAIMLQQKPDIICMQEVLRNQNEDLKKALKGYFSFGFEGPEMDAFTTGYHGIAKNPIFFSEKRYELLSAGGYWLSETPLMAGSLSWDSARARNANWVRLKDRQSGKDFRVVNLHLDHKSQPAREKQMEMVLADAAQYPRDYPQLLAGDFNASAENKVYELVISAKWKDIYTTLHGEAEPGYTVHQFQGENYSKKGKKIDFIFCKGEVTAQSAGILKDNVKGKYPSDHYFVSAEVMI</sequence>
<dbReference type="CDD" id="cd09083">
    <property type="entry name" value="EEP-1"/>
    <property type="match status" value="1"/>
</dbReference>
<dbReference type="InterPro" id="IPR005135">
    <property type="entry name" value="Endo/exonuclease/phosphatase"/>
</dbReference>
<dbReference type="KEGG" id="phe:Phep_0458"/>
<dbReference type="PROSITE" id="PS51318">
    <property type="entry name" value="TAT"/>
    <property type="match status" value="1"/>
</dbReference>
<protein>
    <submittedName>
        <fullName evidence="2">Endonuclease/exonuclease/phosphatase</fullName>
    </submittedName>
</protein>
<dbReference type="InterPro" id="IPR006311">
    <property type="entry name" value="TAT_signal"/>
</dbReference>
<reference evidence="2 3" key="1">
    <citation type="journal article" date="2009" name="Stand. Genomic Sci.">
        <title>Complete genome sequence of Pedobacter heparinus type strain (HIM 762-3).</title>
        <authorList>
            <person name="Han C."/>
            <person name="Spring S."/>
            <person name="Lapidus A."/>
            <person name="Del Rio T.G."/>
            <person name="Tice H."/>
            <person name="Copeland A."/>
            <person name="Cheng J.F."/>
            <person name="Lucas S."/>
            <person name="Chen F."/>
            <person name="Nolan M."/>
            <person name="Bruce D."/>
            <person name="Goodwin L."/>
            <person name="Pitluck S."/>
            <person name="Ivanova N."/>
            <person name="Mavromatis K."/>
            <person name="Mikhailova N."/>
            <person name="Pati A."/>
            <person name="Chen A."/>
            <person name="Palaniappan K."/>
            <person name="Land M."/>
            <person name="Hauser L."/>
            <person name="Chang Y.J."/>
            <person name="Jeffries C.C."/>
            <person name="Saunders E."/>
            <person name="Chertkov O."/>
            <person name="Brettin T."/>
            <person name="Goker M."/>
            <person name="Rohde M."/>
            <person name="Bristow J."/>
            <person name="Eisen J.A."/>
            <person name="Markowitz V."/>
            <person name="Hugenholtz P."/>
            <person name="Kyrpides N.C."/>
            <person name="Klenk H.P."/>
            <person name="Detter J.C."/>
        </authorList>
    </citation>
    <scope>NUCLEOTIDE SEQUENCE [LARGE SCALE GENOMIC DNA]</scope>
    <source>
        <strain evidence="3">ATCC 13125 / DSM 2366 / CIP 104194 / JCM 7457 / NBRC 12017 / NCIMB 9290 / NRRL B-14731 / HIM 762-3</strain>
    </source>
</reference>
<accession>C6XZY7</accession>
<dbReference type="GO" id="GO:0004519">
    <property type="term" value="F:endonuclease activity"/>
    <property type="evidence" value="ECO:0007669"/>
    <property type="project" value="UniProtKB-KW"/>
</dbReference>
<dbReference type="PANTHER" id="PTHR12121:SF36">
    <property type="entry name" value="ENDONUCLEASE_EXONUCLEASE_PHOSPHATASE DOMAIN-CONTAINING PROTEIN"/>
    <property type="match status" value="1"/>
</dbReference>